<proteinExistence type="predicted"/>
<name>A0A5F0D441_9MICO</name>
<dbReference type="Pfam" id="PF07963">
    <property type="entry name" value="N_methyl"/>
    <property type="match status" value="1"/>
</dbReference>
<dbReference type="PROSITE" id="PS00409">
    <property type="entry name" value="PROKAR_NTER_METHYL"/>
    <property type="match status" value="1"/>
</dbReference>
<dbReference type="InterPro" id="IPR012902">
    <property type="entry name" value="N_methyl_site"/>
</dbReference>
<evidence type="ECO:0000256" key="1">
    <source>
        <dbReference type="SAM" id="Phobius"/>
    </source>
</evidence>
<keyword evidence="1" id="KW-0472">Membrane</keyword>
<evidence type="ECO:0000313" key="2">
    <source>
        <dbReference type="EMBL" id="TFB89203.1"/>
    </source>
</evidence>
<dbReference type="OrthoDB" id="5007899at2"/>
<keyword evidence="1" id="KW-1133">Transmembrane helix</keyword>
<sequence length="147" mass="14959">MIRTLTSGLARRRATLGTKDKGFTLIELLVVVLILGVLSAVAIPIFLNQQDGAKDSAVQAALTNAKSSIAVAVIDGTSTVAAAITELNGIEGGGAVTVLKGYSKSDKIFLVGTSAGETFKITGYYGTDNSGSNVHSITDTTTAKPGA</sequence>
<organism evidence="2 3">
    <name type="scientific">Cryobacterium luteum</name>
    <dbReference type="NCBI Taxonomy" id="1424661"/>
    <lineage>
        <taxon>Bacteria</taxon>
        <taxon>Bacillati</taxon>
        <taxon>Actinomycetota</taxon>
        <taxon>Actinomycetes</taxon>
        <taxon>Micrococcales</taxon>
        <taxon>Microbacteriaceae</taxon>
        <taxon>Cryobacterium</taxon>
    </lineage>
</organism>
<dbReference type="SUPFAM" id="SSF54523">
    <property type="entry name" value="Pili subunits"/>
    <property type="match status" value="1"/>
</dbReference>
<feature type="transmembrane region" description="Helical" evidence="1">
    <location>
        <begin position="21"/>
        <end position="47"/>
    </location>
</feature>
<dbReference type="NCBIfam" id="TIGR02532">
    <property type="entry name" value="IV_pilin_GFxxxE"/>
    <property type="match status" value="1"/>
</dbReference>
<evidence type="ECO:0000313" key="3">
    <source>
        <dbReference type="Proteomes" id="UP000297654"/>
    </source>
</evidence>
<comment type="caution">
    <text evidence="2">The sequence shown here is derived from an EMBL/GenBank/DDBJ whole genome shotgun (WGS) entry which is preliminary data.</text>
</comment>
<keyword evidence="3" id="KW-1185">Reference proteome</keyword>
<gene>
    <name evidence="2" type="ORF">E3O10_09990</name>
</gene>
<dbReference type="Proteomes" id="UP000297654">
    <property type="component" value="Unassembled WGS sequence"/>
</dbReference>
<dbReference type="EMBL" id="SOFF01000030">
    <property type="protein sequence ID" value="TFB89203.1"/>
    <property type="molecule type" value="Genomic_DNA"/>
</dbReference>
<dbReference type="InterPro" id="IPR045584">
    <property type="entry name" value="Pilin-like"/>
</dbReference>
<reference evidence="2 3" key="1">
    <citation type="submission" date="2019-03" db="EMBL/GenBank/DDBJ databases">
        <title>Genomics of glacier-inhabiting Cryobacterium strains.</title>
        <authorList>
            <person name="Liu Q."/>
            <person name="Xin Y.-H."/>
        </authorList>
    </citation>
    <scope>NUCLEOTIDE SEQUENCE [LARGE SCALE GENOMIC DNA]</scope>
    <source>
        <strain evidence="2 3">Hh15</strain>
    </source>
</reference>
<dbReference type="AlphaFoldDB" id="A0A5F0D441"/>
<accession>A0A5F0D441</accession>
<dbReference type="RefSeq" id="WP_092107185.1">
    <property type="nucleotide sequence ID" value="NZ_FOCN01000002.1"/>
</dbReference>
<keyword evidence="1" id="KW-0812">Transmembrane</keyword>
<protein>
    <submittedName>
        <fullName evidence="2">Prepilin-type N-terminal cleavage/methylation domain-containing protein</fullName>
    </submittedName>
</protein>
<dbReference type="Gene3D" id="3.30.700.10">
    <property type="entry name" value="Glycoprotein, Type 4 Pilin"/>
    <property type="match status" value="1"/>
</dbReference>